<dbReference type="RefSeq" id="WP_256302930.1">
    <property type="nucleotide sequence ID" value="NZ_JANFYS010000001.1"/>
</dbReference>
<dbReference type="AlphaFoldDB" id="A0AAW5JIG3"/>
<protein>
    <submittedName>
        <fullName evidence="3">DUF6291 domain-containing protein</fullName>
    </submittedName>
</protein>
<dbReference type="EMBL" id="JANFYS010000001">
    <property type="protein sequence ID" value="MCQ4769017.1"/>
    <property type="molecule type" value="Genomic_DNA"/>
</dbReference>
<gene>
    <name evidence="3" type="ORF">NE579_00870</name>
    <name evidence="4" type="ORF">NE579_01145</name>
</gene>
<evidence type="ECO:0000256" key="1">
    <source>
        <dbReference type="SAM" id="MobiDB-lite"/>
    </source>
</evidence>
<dbReference type="InterPro" id="IPR046258">
    <property type="entry name" value="DUF6291"/>
</dbReference>
<dbReference type="Gene3D" id="1.10.10.630">
    <property type="entry name" value="DnaD domain-like"/>
    <property type="match status" value="1"/>
</dbReference>
<feature type="domain" description="DUF6291" evidence="2">
    <location>
        <begin position="8"/>
        <end position="82"/>
    </location>
</feature>
<evidence type="ECO:0000259" key="2">
    <source>
        <dbReference type="Pfam" id="PF19808"/>
    </source>
</evidence>
<dbReference type="Proteomes" id="UP001204562">
    <property type="component" value="Unassembled WGS sequence"/>
</dbReference>
<evidence type="ECO:0000313" key="4">
    <source>
        <dbReference type="EMBL" id="MCQ4769070.1"/>
    </source>
</evidence>
<evidence type="ECO:0000313" key="5">
    <source>
        <dbReference type="Proteomes" id="UP001204562"/>
    </source>
</evidence>
<sequence length="241" mass="27275">MAGEYLKLFVDCLDKYRKLNDAEFGRLIRAALTYKRDGVEMELNGREELLWDGIKLDIDRDNKTYSDIVNLRSEAGKKGAAARWQTDSKNGKCHLPYGKARQKCQDKDKDKDKDKDDKKERSPDGDPKKDAAVAAVIAAYANRINPSMSEMALAGLEGYAQRMGAECCLRAIDIALDEKKATWSYVNGILKAKYQQGVRCIADWDALEQRRAGEPEPPRKPKRYREEMIDGHLVAVEVEEA</sequence>
<organism evidence="3 5">
    <name type="scientific">Intestinimonas massiliensis</name>
    <name type="common">ex Afouda et al. 2020</name>
    <dbReference type="NCBI Taxonomy" id="1673721"/>
    <lineage>
        <taxon>Bacteria</taxon>
        <taxon>Bacillati</taxon>
        <taxon>Bacillota</taxon>
        <taxon>Clostridia</taxon>
        <taxon>Eubacteriales</taxon>
        <taxon>Intestinimonas</taxon>
    </lineage>
</organism>
<name>A0AAW5JIG3_9FIRM</name>
<feature type="compositionally biased region" description="Basic and acidic residues" evidence="1">
    <location>
        <begin position="103"/>
        <end position="129"/>
    </location>
</feature>
<dbReference type="InterPro" id="IPR034829">
    <property type="entry name" value="DnaD-like_sf"/>
</dbReference>
<dbReference type="Pfam" id="PF19808">
    <property type="entry name" value="DUF6291"/>
    <property type="match status" value="1"/>
</dbReference>
<dbReference type="SUPFAM" id="SSF158499">
    <property type="entry name" value="DnaD domain-like"/>
    <property type="match status" value="1"/>
</dbReference>
<accession>A0AAW5JIG3</accession>
<comment type="caution">
    <text evidence="3">The sequence shown here is derived from an EMBL/GenBank/DDBJ whole genome shotgun (WGS) entry which is preliminary data.</text>
</comment>
<proteinExistence type="predicted"/>
<reference evidence="3" key="1">
    <citation type="submission" date="2022-06" db="EMBL/GenBank/DDBJ databases">
        <title>Isolation of gut microbiota from human fecal samples.</title>
        <authorList>
            <person name="Pamer E.G."/>
            <person name="Barat B."/>
            <person name="Waligurski E."/>
            <person name="Medina S."/>
            <person name="Paddock L."/>
            <person name="Mostad J."/>
        </authorList>
    </citation>
    <scope>NUCLEOTIDE SEQUENCE</scope>
    <source>
        <strain evidence="3">DFI.9.91</strain>
    </source>
</reference>
<evidence type="ECO:0000313" key="3">
    <source>
        <dbReference type="EMBL" id="MCQ4769017.1"/>
    </source>
</evidence>
<dbReference type="EMBL" id="JANFYS010000001">
    <property type="protein sequence ID" value="MCQ4769070.1"/>
    <property type="molecule type" value="Genomic_DNA"/>
</dbReference>
<feature type="region of interest" description="Disordered" evidence="1">
    <location>
        <begin position="101"/>
        <end position="129"/>
    </location>
</feature>